<dbReference type="Pfam" id="PF06609">
    <property type="entry name" value="TRI12"/>
    <property type="match status" value="1"/>
</dbReference>
<evidence type="ECO:0000256" key="7">
    <source>
        <dbReference type="SAM" id="Phobius"/>
    </source>
</evidence>
<organism evidence="8 9">
    <name type="scientific">Fusarium oxysporum (strain Fo5176)</name>
    <name type="common">Fusarium vascular wilt</name>
    <dbReference type="NCBI Taxonomy" id="660025"/>
    <lineage>
        <taxon>Eukaryota</taxon>
        <taxon>Fungi</taxon>
        <taxon>Dikarya</taxon>
        <taxon>Ascomycota</taxon>
        <taxon>Pezizomycotina</taxon>
        <taxon>Sordariomycetes</taxon>
        <taxon>Hypocreomycetidae</taxon>
        <taxon>Hypocreales</taxon>
        <taxon>Nectriaceae</taxon>
        <taxon>Fusarium</taxon>
        <taxon>Fusarium oxysporum species complex</taxon>
    </lineage>
</organism>
<dbReference type="Proteomes" id="UP000002489">
    <property type="component" value="Unassembled WGS sequence"/>
</dbReference>
<proteinExistence type="predicted"/>
<sequence>MASEKSEITPAGQGPLDHSDGSAAIDTESNQGAIPAPTEALRKLWTKFPLTLAFVGLFVMNFSMVFAASSAGVYDPYATSHFQGHSLIATANIVHGIVRIVAYPLLAKVADIFIAEVTSLINRGFLFTLPESLAAIPTLYAGTYLGEHMLLKSSWRWGFGMWAAIMPFCALPTIAVMVFMSLRARKRGILDIVGAFLLLGGLAMTLLPLSITGRRNTEKWTEPSSIVLLVVGVFTLVAFLTWDGRYAKKPIVPFRMIKNRNVILACASVCLIAMSDSTYRTFASSFLQVAGGYSPGHAVRIDNSRRVALNLGGLVIGLVLLGLGRGFAQVPLQVSLQAAVPDHEIGIATAMFLSSSGFGANVGNRQVSYKIPFLR</sequence>
<feature type="transmembrane region" description="Helical" evidence="7">
    <location>
        <begin position="126"/>
        <end position="145"/>
    </location>
</feature>
<dbReference type="SUPFAM" id="SSF103473">
    <property type="entry name" value="MFS general substrate transporter"/>
    <property type="match status" value="1"/>
</dbReference>
<dbReference type="GO" id="GO:0015343">
    <property type="term" value="F:siderophore-iron transmembrane transporter activity"/>
    <property type="evidence" value="ECO:0007669"/>
    <property type="project" value="TreeGrafter"/>
</dbReference>
<dbReference type="PANTHER" id="PTHR23501">
    <property type="entry name" value="MAJOR FACILITATOR SUPERFAMILY"/>
    <property type="match status" value="1"/>
</dbReference>
<accession>A0A0D2XNV4</accession>
<keyword evidence="5 7" id="KW-0472">Membrane</keyword>
<feature type="transmembrane region" description="Helical" evidence="7">
    <location>
        <begin position="307"/>
        <end position="328"/>
    </location>
</feature>
<comment type="subcellular location">
    <subcellularLocation>
        <location evidence="1">Membrane</location>
        <topology evidence="1">Multi-pass membrane protein</topology>
    </subcellularLocation>
</comment>
<keyword evidence="3 7" id="KW-0812">Transmembrane</keyword>
<feature type="transmembrane region" description="Helical" evidence="7">
    <location>
        <begin position="50"/>
        <end position="74"/>
    </location>
</feature>
<evidence type="ECO:0000313" key="8">
    <source>
        <dbReference type="EnsemblFungi" id="FOXG_05639P0"/>
    </source>
</evidence>
<evidence type="ECO:0000256" key="5">
    <source>
        <dbReference type="ARBA" id="ARBA00023136"/>
    </source>
</evidence>
<dbReference type="EnsemblFungi" id="FOXG_05639T0">
    <property type="protein sequence ID" value="FOXG_05639P0"/>
    <property type="gene ID" value="FOXG_05639"/>
</dbReference>
<evidence type="ECO:0000256" key="6">
    <source>
        <dbReference type="SAM" id="MobiDB-lite"/>
    </source>
</evidence>
<feature type="transmembrane region" description="Helical" evidence="7">
    <location>
        <begin position="192"/>
        <end position="211"/>
    </location>
</feature>
<evidence type="ECO:0000313" key="9">
    <source>
        <dbReference type="Proteomes" id="UP000002489"/>
    </source>
</evidence>
<evidence type="ECO:0008006" key="10">
    <source>
        <dbReference type="Google" id="ProtNLM"/>
    </source>
</evidence>
<dbReference type="GO" id="GO:0005886">
    <property type="term" value="C:plasma membrane"/>
    <property type="evidence" value="ECO:0007669"/>
    <property type="project" value="TreeGrafter"/>
</dbReference>
<feature type="transmembrane region" description="Helical" evidence="7">
    <location>
        <begin position="157"/>
        <end position="180"/>
    </location>
</feature>
<feature type="region of interest" description="Disordered" evidence="6">
    <location>
        <begin position="1"/>
        <end position="30"/>
    </location>
</feature>
<feature type="transmembrane region" description="Helical" evidence="7">
    <location>
        <begin position="223"/>
        <end position="242"/>
    </location>
</feature>
<reference evidence="9" key="1">
    <citation type="journal article" date="2012" name="Mol. Plant Microbe Interact.">
        <title>A highly conserved effector in Fusarium oxysporum is required for full virulence on Arabidopsis.</title>
        <authorList>
            <person name="Thatcher L.F."/>
            <person name="Gardiner D.M."/>
            <person name="Kazan K."/>
            <person name="Manners J."/>
        </authorList>
    </citation>
    <scope>NUCLEOTIDE SEQUENCE [LARGE SCALE GENOMIC DNA]</scope>
    <source>
        <strain evidence="9">Fo5176</strain>
    </source>
</reference>
<dbReference type="InterPro" id="IPR010573">
    <property type="entry name" value="MFS_Str1/Tri12-like"/>
</dbReference>
<evidence type="ECO:0000256" key="1">
    <source>
        <dbReference type="ARBA" id="ARBA00004141"/>
    </source>
</evidence>
<reference evidence="8" key="2">
    <citation type="submission" date="2025-08" db="UniProtKB">
        <authorList>
            <consortium name="EnsemblFungi"/>
        </authorList>
    </citation>
    <scope>IDENTIFICATION</scope>
    <source>
        <strain evidence="8">4287 / CBS 123668 / FGSC 9935 / NRRL 34936</strain>
    </source>
</reference>
<name>A0A0D2XNV4_FUSOF</name>
<protein>
    <recommendedName>
        <fullName evidence="10">Major facilitator superfamily (MFS) profile domain-containing protein</fullName>
    </recommendedName>
</protein>
<keyword evidence="2" id="KW-0813">Transport</keyword>
<feature type="transmembrane region" description="Helical" evidence="7">
    <location>
        <begin position="86"/>
        <end position="106"/>
    </location>
</feature>
<evidence type="ECO:0000256" key="4">
    <source>
        <dbReference type="ARBA" id="ARBA00022989"/>
    </source>
</evidence>
<keyword evidence="4 7" id="KW-1133">Transmembrane helix</keyword>
<dbReference type="AlphaFoldDB" id="A0A0D2XNV4"/>
<evidence type="ECO:0000256" key="3">
    <source>
        <dbReference type="ARBA" id="ARBA00022692"/>
    </source>
</evidence>
<dbReference type="InterPro" id="IPR036259">
    <property type="entry name" value="MFS_trans_sf"/>
</dbReference>
<evidence type="ECO:0000256" key="2">
    <source>
        <dbReference type="ARBA" id="ARBA00022448"/>
    </source>
</evidence>
<dbReference type="PANTHER" id="PTHR23501:SF87">
    <property type="entry name" value="SIDEROPHORE IRON TRANSPORTER 2"/>
    <property type="match status" value="1"/>
</dbReference>